<keyword evidence="11" id="KW-0961">Cell wall biogenesis/degradation</keyword>
<dbReference type="InterPro" id="IPR012338">
    <property type="entry name" value="Beta-lactam/transpept-like"/>
</dbReference>
<feature type="compositionally biased region" description="Polar residues" evidence="14">
    <location>
        <begin position="686"/>
        <end position="695"/>
    </location>
</feature>
<comment type="catalytic activity">
    <reaction evidence="13">
        <text>[GlcNAc-(1-&gt;4)-Mur2Ac(oyl-L-Ala-gamma-D-Glu-L-Lys-D-Ala-D-Ala)](n)-di-trans,octa-cis-undecaprenyl diphosphate + beta-D-GlcNAc-(1-&gt;4)-Mur2Ac(oyl-L-Ala-gamma-D-Glu-L-Lys-D-Ala-D-Ala)-di-trans,octa-cis-undecaprenyl diphosphate = [GlcNAc-(1-&gt;4)-Mur2Ac(oyl-L-Ala-gamma-D-Glu-L-Lys-D-Ala-D-Ala)](n+1)-di-trans,octa-cis-undecaprenyl diphosphate + di-trans,octa-cis-undecaprenyl diphosphate + H(+)</text>
        <dbReference type="Rhea" id="RHEA:23708"/>
        <dbReference type="Rhea" id="RHEA-COMP:9602"/>
        <dbReference type="Rhea" id="RHEA-COMP:9603"/>
        <dbReference type="ChEBI" id="CHEBI:15378"/>
        <dbReference type="ChEBI" id="CHEBI:58405"/>
        <dbReference type="ChEBI" id="CHEBI:60033"/>
        <dbReference type="ChEBI" id="CHEBI:78435"/>
        <dbReference type="EC" id="2.4.99.28"/>
    </reaction>
</comment>
<dbReference type="Gene3D" id="3.40.710.10">
    <property type="entry name" value="DD-peptidase/beta-lactamase superfamily"/>
    <property type="match status" value="1"/>
</dbReference>
<evidence type="ECO:0000259" key="16">
    <source>
        <dbReference type="PROSITE" id="PS51178"/>
    </source>
</evidence>
<keyword evidence="15" id="KW-1133">Transmembrane helix</keyword>
<dbReference type="Proteomes" id="UP000000485">
    <property type="component" value="Chromosome"/>
</dbReference>
<name>F7ZZC8_CELGA</name>
<evidence type="ECO:0000256" key="14">
    <source>
        <dbReference type="SAM" id="MobiDB-lite"/>
    </source>
</evidence>
<keyword evidence="6 17" id="KW-0808">Transferase</keyword>
<dbReference type="EMBL" id="CP002665">
    <property type="protein sequence ID" value="AEI13675.1"/>
    <property type="molecule type" value="Genomic_DNA"/>
</dbReference>
<dbReference type="GO" id="GO:0030288">
    <property type="term" value="C:outer membrane-bounded periplasmic space"/>
    <property type="evidence" value="ECO:0007669"/>
    <property type="project" value="TreeGrafter"/>
</dbReference>
<dbReference type="GO" id="GO:0008955">
    <property type="term" value="F:peptidoglycan glycosyltransferase activity"/>
    <property type="evidence" value="ECO:0007669"/>
    <property type="project" value="UniProtKB-EC"/>
</dbReference>
<gene>
    <name evidence="17" type="ordered locus">Celgi_3186</name>
</gene>
<dbReference type="Gene3D" id="1.10.3810.10">
    <property type="entry name" value="Biosynthetic peptidoglycan transglycosylase-like"/>
    <property type="match status" value="1"/>
</dbReference>
<evidence type="ECO:0000256" key="12">
    <source>
        <dbReference type="ARBA" id="ARBA00034000"/>
    </source>
</evidence>
<keyword evidence="5 17" id="KW-0328">Glycosyltransferase</keyword>
<evidence type="ECO:0000256" key="9">
    <source>
        <dbReference type="ARBA" id="ARBA00022984"/>
    </source>
</evidence>
<keyword evidence="15" id="KW-0472">Membrane</keyword>
<feature type="compositionally biased region" description="Low complexity" evidence="14">
    <location>
        <begin position="696"/>
        <end position="711"/>
    </location>
</feature>
<feature type="compositionally biased region" description="Pro residues" evidence="14">
    <location>
        <begin position="780"/>
        <end position="793"/>
    </location>
</feature>
<dbReference type="Pfam" id="PF00905">
    <property type="entry name" value="Transpeptidase"/>
    <property type="match status" value="1"/>
</dbReference>
<keyword evidence="3" id="KW-0121">Carboxypeptidase</keyword>
<evidence type="ECO:0000256" key="15">
    <source>
        <dbReference type="SAM" id="Phobius"/>
    </source>
</evidence>
<evidence type="ECO:0000256" key="10">
    <source>
        <dbReference type="ARBA" id="ARBA00023268"/>
    </source>
</evidence>
<dbReference type="InterPro" id="IPR001264">
    <property type="entry name" value="Glyco_trans_51"/>
</dbReference>
<comment type="similarity">
    <text evidence="2">In the N-terminal section; belongs to the glycosyltransferase 51 family.</text>
</comment>
<dbReference type="AlphaFoldDB" id="F7ZZC8"/>
<feature type="compositionally biased region" description="Basic and acidic residues" evidence="14">
    <location>
        <begin position="676"/>
        <end position="685"/>
    </location>
</feature>
<dbReference type="InterPro" id="IPR050396">
    <property type="entry name" value="Glycosyltr_51/Transpeptidase"/>
</dbReference>
<dbReference type="SUPFAM" id="SSF53955">
    <property type="entry name" value="Lysozyme-like"/>
    <property type="match status" value="1"/>
</dbReference>
<feature type="domain" description="PASTA" evidence="16">
    <location>
        <begin position="715"/>
        <end position="777"/>
    </location>
</feature>
<dbReference type="STRING" id="593907.Celgi_3186"/>
<dbReference type="GO" id="GO:0006508">
    <property type="term" value="P:proteolysis"/>
    <property type="evidence" value="ECO:0007669"/>
    <property type="project" value="UniProtKB-KW"/>
</dbReference>
<feature type="region of interest" description="Disordered" evidence="14">
    <location>
        <begin position="1"/>
        <end position="25"/>
    </location>
</feature>
<comment type="similarity">
    <text evidence="1">In the C-terminal section; belongs to the transpeptidase family.</text>
</comment>
<keyword evidence="15" id="KW-0812">Transmembrane</keyword>
<dbReference type="SUPFAM" id="SSF56601">
    <property type="entry name" value="beta-lactamase/transpeptidase-like"/>
    <property type="match status" value="1"/>
</dbReference>
<keyword evidence="18" id="KW-1185">Reference proteome</keyword>
<feature type="region of interest" description="Disordered" evidence="14">
    <location>
        <begin position="761"/>
        <end position="812"/>
    </location>
</feature>
<dbReference type="EC" id="2.4.1.129" evidence="17"/>
<keyword evidence="4" id="KW-0645">Protease</keyword>
<keyword evidence="7" id="KW-0378">Hydrolase</keyword>
<protein>
    <submittedName>
        <fullName evidence="17">Peptidoglycan glycosyltransferase</fullName>
        <ecNumber evidence="17">2.4.1.129</ecNumber>
    </submittedName>
</protein>
<dbReference type="GO" id="GO:0009252">
    <property type="term" value="P:peptidoglycan biosynthetic process"/>
    <property type="evidence" value="ECO:0007669"/>
    <property type="project" value="UniProtKB-KW"/>
</dbReference>
<feature type="compositionally biased region" description="Low complexity" evidence="14">
    <location>
        <begin position="1"/>
        <end position="10"/>
    </location>
</feature>
<dbReference type="eggNOG" id="COG0744">
    <property type="taxonomic scope" value="Bacteria"/>
</dbReference>
<evidence type="ECO:0000256" key="3">
    <source>
        <dbReference type="ARBA" id="ARBA00022645"/>
    </source>
</evidence>
<dbReference type="RefSeq" id="WP_013885189.1">
    <property type="nucleotide sequence ID" value="NC_015671.1"/>
</dbReference>
<evidence type="ECO:0000256" key="5">
    <source>
        <dbReference type="ARBA" id="ARBA00022676"/>
    </source>
</evidence>
<evidence type="ECO:0000256" key="8">
    <source>
        <dbReference type="ARBA" id="ARBA00022960"/>
    </source>
</evidence>
<dbReference type="InterPro" id="IPR036950">
    <property type="entry name" value="PBP_transglycosylase"/>
</dbReference>
<dbReference type="OrthoDB" id="9766909at2"/>
<dbReference type="InterPro" id="IPR005543">
    <property type="entry name" value="PASTA_dom"/>
</dbReference>
<dbReference type="KEGG" id="cga:Celgi_3186"/>
<evidence type="ECO:0000256" key="7">
    <source>
        <dbReference type="ARBA" id="ARBA00022801"/>
    </source>
</evidence>
<comment type="catalytic activity">
    <reaction evidence="12">
        <text>Preferential cleavage: (Ac)2-L-Lys-D-Ala-|-D-Ala. Also transpeptidation of peptidyl-alanyl moieties that are N-acyl substituents of D-alanine.</text>
        <dbReference type="EC" id="3.4.16.4"/>
    </reaction>
</comment>
<dbReference type="PROSITE" id="PS51178">
    <property type="entry name" value="PASTA"/>
    <property type="match status" value="1"/>
</dbReference>
<evidence type="ECO:0000256" key="4">
    <source>
        <dbReference type="ARBA" id="ARBA00022670"/>
    </source>
</evidence>
<feature type="compositionally biased region" description="Basic residues" evidence="14">
    <location>
        <begin position="11"/>
        <end position="25"/>
    </location>
</feature>
<dbReference type="Pfam" id="PF03793">
    <property type="entry name" value="PASTA"/>
    <property type="match status" value="1"/>
</dbReference>
<evidence type="ECO:0000256" key="11">
    <source>
        <dbReference type="ARBA" id="ARBA00023316"/>
    </source>
</evidence>
<keyword evidence="8" id="KW-0133">Cell shape</keyword>
<dbReference type="GO" id="GO:0071555">
    <property type="term" value="P:cell wall organization"/>
    <property type="evidence" value="ECO:0007669"/>
    <property type="project" value="UniProtKB-KW"/>
</dbReference>
<dbReference type="FunFam" id="1.10.3810.10:FF:000001">
    <property type="entry name" value="Penicillin-binding protein 1A"/>
    <property type="match status" value="1"/>
</dbReference>
<dbReference type="InterPro" id="IPR023346">
    <property type="entry name" value="Lysozyme-like_dom_sf"/>
</dbReference>
<dbReference type="HOGENOM" id="CLU_006354_6_2_11"/>
<evidence type="ECO:0000256" key="2">
    <source>
        <dbReference type="ARBA" id="ARBA00007739"/>
    </source>
</evidence>
<keyword evidence="9" id="KW-0573">Peptidoglycan synthesis</keyword>
<feature type="transmembrane region" description="Helical" evidence="15">
    <location>
        <begin position="50"/>
        <end position="73"/>
    </location>
</feature>
<keyword evidence="10" id="KW-0511">Multifunctional enzyme</keyword>
<feature type="region of interest" description="Disordered" evidence="14">
    <location>
        <begin position="676"/>
        <end position="717"/>
    </location>
</feature>
<dbReference type="GO" id="GO:0008360">
    <property type="term" value="P:regulation of cell shape"/>
    <property type="evidence" value="ECO:0007669"/>
    <property type="project" value="UniProtKB-KW"/>
</dbReference>
<dbReference type="PANTHER" id="PTHR32282">
    <property type="entry name" value="BINDING PROTEIN TRANSPEPTIDASE, PUTATIVE-RELATED"/>
    <property type="match status" value="1"/>
</dbReference>
<accession>F7ZZC8</accession>
<proteinExistence type="inferred from homology"/>
<dbReference type="PANTHER" id="PTHR32282:SF34">
    <property type="entry name" value="PENICILLIN-BINDING PROTEIN 1A"/>
    <property type="match status" value="1"/>
</dbReference>
<evidence type="ECO:0000256" key="6">
    <source>
        <dbReference type="ARBA" id="ARBA00022679"/>
    </source>
</evidence>
<evidence type="ECO:0000256" key="13">
    <source>
        <dbReference type="ARBA" id="ARBA00049902"/>
    </source>
</evidence>
<reference evidence="18" key="1">
    <citation type="submission" date="2011-04" db="EMBL/GenBank/DDBJ databases">
        <title>Complete sequence of Cellvibrio gilvus ATCC 13127.</title>
        <authorList>
            <person name="Lucas S."/>
            <person name="Han J."/>
            <person name="Lapidus A."/>
            <person name="Cheng J.-F."/>
            <person name="Goodwin L."/>
            <person name="Pitluck S."/>
            <person name="Peters L."/>
            <person name="Munk A."/>
            <person name="Detter J.C."/>
            <person name="Han C."/>
            <person name="Tapia R."/>
            <person name="Land M."/>
            <person name="Hauser L."/>
            <person name="Kyrpides N."/>
            <person name="Ivanova N."/>
            <person name="Ovchinnikova G."/>
            <person name="Pagani I."/>
            <person name="Mead D."/>
            <person name="Brumm P."/>
            <person name="Woyke T."/>
        </authorList>
    </citation>
    <scope>NUCLEOTIDE SEQUENCE [LARGE SCALE GENOMIC DNA]</scope>
    <source>
        <strain evidence="18">ATCC 13127 / NRRL B-14078</strain>
    </source>
</reference>
<dbReference type="GO" id="GO:0008658">
    <property type="term" value="F:penicillin binding"/>
    <property type="evidence" value="ECO:0007669"/>
    <property type="project" value="InterPro"/>
</dbReference>
<evidence type="ECO:0000313" key="17">
    <source>
        <dbReference type="EMBL" id="AEI13675.1"/>
    </source>
</evidence>
<dbReference type="GO" id="GO:0009002">
    <property type="term" value="F:serine-type D-Ala-D-Ala carboxypeptidase activity"/>
    <property type="evidence" value="ECO:0007669"/>
    <property type="project" value="UniProtKB-EC"/>
</dbReference>
<dbReference type="SMART" id="SM00740">
    <property type="entry name" value="PASTA"/>
    <property type="match status" value="1"/>
</dbReference>
<dbReference type="InterPro" id="IPR001460">
    <property type="entry name" value="PCN-bd_Tpept"/>
</dbReference>
<organism evidence="17 18">
    <name type="scientific">Cellulomonas gilvus (strain ATCC 13127 / NRRL B-14078)</name>
    <name type="common">Cellvibrio gilvus</name>
    <dbReference type="NCBI Taxonomy" id="593907"/>
    <lineage>
        <taxon>Bacteria</taxon>
        <taxon>Bacillati</taxon>
        <taxon>Actinomycetota</taxon>
        <taxon>Actinomycetes</taxon>
        <taxon>Micrococcales</taxon>
        <taxon>Cellulomonadaceae</taxon>
        <taxon>Cellulomonas</taxon>
    </lineage>
</organism>
<dbReference type="Gene3D" id="3.30.10.20">
    <property type="match status" value="1"/>
</dbReference>
<evidence type="ECO:0000256" key="1">
    <source>
        <dbReference type="ARBA" id="ARBA00007090"/>
    </source>
</evidence>
<sequence length="812" mass="86453">MAGSTRASASRSRRSAPRGTRGRSTAKRKFWDYPRSGYHGLHRWLPSWRFLLGSFLGFAFLVAGAIVAAYATIELPDPSEDISAQTTTVYYADGDVMGTYAVQKRELVKFADLPDYVGNAVVAAEDRTFWNNSGISVTGMARAFINNVRGGQKQGGSTLTQQYVERYYVNSTTTDYLGKAKEALLALKVNKQQEKPEILGNYLNTIYFGRDTYGIQAASQAYFGHDAKEMTVSEAAMIAAIIPAPNAWDPAVAPDKAEARWKIVVDRMLEDGWISQAQHDEAAFPKTVKYVRSTKYEGPQGHLLKMVEDEMASADRGINVSKEKLDRGGFKVYTTIQKPVQDELDASVAKLLKGELTDGQKPSKNMKVAVSSVDPATGGIVALYGGPDFLEDQVNRATYGDGVQAGSTFKPFTLVAALQQGIGLDTTYKGYSPMDVDGWDTSGGDDQVTNFDGESFGTIDLVDATAKSVNTVYAQLNLEVGAKETARVATEAGVTTPVDEYPSNVLGSTSVHPLDMANAYATFAAQGVRHDAHIVEKVLNPDGTTFFETDGNPDRVFDADVMADATYAMTQVVERGSGEPFIKPIGVPIAGKTGTSTGNLSAWFVGYTPTIATSVALSQVGSDGSSQVTITPVGPSPYGGELTQVTGASIPANLWATYMTPVLAMDQFAKVREFPERANVGEDTKPTGTPKPTQSPTNEPTTDPTQDPTEPSEARVPGRLVGRTQADAVAALLAVGLEPVIVSQPSDEVPAGRVISIDPRAGTALPVGSPVTLVISSGPEAPPDPEPTQTPDPKPTKDPGTDPTGKPDGGDG</sequence>
<dbReference type="CDD" id="cd06577">
    <property type="entry name" value="PASTA_pknB"/>
    <property type="match status" value="1"/>
</dbReference>
<evidence type="ECO:0000313" key="18">
    <source>
        <dbReference type="Proteomes" id="UP000000485"/>
    </source>
</evidence>
<dbReference type="Pfam" id="PF00912">
    <property type="entry name" value="Transgly"/>
    <property type="match status" value="1"/>
</dbReference>